<gene>
    <name evidence="2" type="ORF">SAMN04488558_11514</name>
</gene>
<dbReference type="Pfam" id="PF09084">
    <property type="entry name" value="NMT1"/>
    <property type="match status" value="1"/>
</dbReference>
<accession>A0A1H9GL87</accession>
<dbReference type="Proteomes" id="UP000198833">
    <property type="component" value="Unassembled WGS sequence"/>
</dbReference>
<dbReference type="GO" id="GO:0009228">
    <property type="term" value="P:thiamine biosynthetic process"/>
    <property type="evidence" value="ECO:0007669"/>
    <property type="project" value="InterPro"/>
</dbReference>
<dbReference type="Gene3D" id="3.40.190.10">
    <property type="entry name" value="Periplasmic binding protein-like II"/>
    <property type="match status" value="2"/>
</dbReference>
<dbReference type="OrthoDB" id="9815602at2"/>
<keyword evidence="3" id="KW-1185">Reference proteome</keyword>
<dbReference type="PANTHER" id="PTHR31528:SF3">
    <property type="entry name" value="THIAMINE BIOSYNTHESIS PROTEIN HI_0357-RELATED"/>
    <property type="match status" value="1"/>
</dbReference>
<dbReference type="RefSeq" id="WP_092572654.1">
    <property type="nucleotide sequence ID" value="NZ_CALUDV010000001.1"/>
</dbReference>
<evidence type="ECO:0000259" key="1">
    <source>
        <dbReference type="Pfam" id="PF09084"/>
    </source>
</evidence>
<dbReference type="EMBL" id="FOEN01000015">
    <property type="protein sequence ID" value="SEQ50865.1"/>
    <property type="molecule type" value="Genomic_DNA"/>
</dbReference>
<feature type="domain" description="SsuA/THI5-like" evidence="1">
    <location>
        <begin position="47"/>
        <end position="261"/>
    </location>
</feature>
<evidence type="ECO:0000313" key="2">
    <source>
        <dbReference type="EMBL" id="SEQ50865.1"/>
    </source>
</evidence>
<proteinExistence type="predicted"/>
<organism evidence="2 3">
    <name type="scientific">Ignavigranum ruoffiae</name>
    <dbReference type="NCBI Taxonomy" id="89093"/>
    <lineage>
        <taxon>Bacteria</taxon>
        <taxon>Bacillati</taxon>
        <taxon>Bacillota</taxon>
        <taxon>Bacilli</taxon>
        <taxon>Lactobacillales</taxon>
        <taxon>Aerococcaceae</taxon>
        <taxon>Ignavigranum</taxon>
    </lineage>
</organism>
<dbReference type="InterPro" id="IPR027939">
    <property type="entry name" value="NMT1/THI5"/>
</dbReference>
<protein>
    <submittedName>
        <fullName evidence="2">Putative hydroxymethylpyrimidine transport system substrate-binding protein</fullName>
    </submittedName>
</protein>
<dbReference type="AlphaFoldDB" id="A0A1H9GL87"/>
<dbReference type="PANTHER" id="PTHR31528">
    <property type="entry name" value="4-AMINO-5-HYDROXYMETHYL-2-METHYLPYRIMIDINE PHOSPHATE SYNTHASE THI11-RELATED"/>
    <property type="match status" value="1"/>
</dbReference>
<name>A0A1H9GL87_9LACT</name>
<dbReference type="SUPFAM" id="SSF53850">
    <property type="entry name" value="Periplasmic binding protein-like II"/>
    <property type="match status" value="1"/>
</dbReference>
<sequence>MKLMKKLRNVLIIGLLTLLVLPTQLNLSAGAKEDLHDFNLMLDWYPNANHIPIYVALAEGYFEEEGLNLTISMPAEVDDPIKLAGAGQTDLAISYPAVLIQAVAEDVPVKAVASLVQGRLDAIIYKQESGIQSPKDLAGKRIGYSTTTISENIVEAMMTYDGANYEDTQMVNVGWDLIPALATDKVDALIGAYLNHEYLLLQAEGYQMDYFDFADYGVPDADELIFVAGDRAIENKSEDIQAFMRALRRGFQTAINDPDQALQTILDKQENAYVLDPEIEQASWERLQEDMVKKADFGQINPDLYQAFADFLYQHGSIQRALKAEDLVKLLDEE</sequence>
<dbReference type="STRING" id="89093.SAMN04488558_11514"/>
<evidence type="ECO:0000313" key="3">
    <source>
        <dbReference type="Proteomes" id="UP000198833"/>
    </source>
</evidence>
<dbReference type="InterPro" id="IPR015168">
    <property type="entry name" value="SsuA/THI5"/>
</dbReference>
<reference evidence="2 3" key="1">
    <citation type="submission" date="2016-10" db="EMBL/GenBank/DDBJ databases">
        <authorList>
            <person name="de Groot N.N."/>
        </authorList>
    </citation>
    <scope>NUCLEOTIDE SEQUENCE [LARGE SCALE GENOMIC DNA]</scope>
    <source>
        <strain evidence="2 3">DSM 15695</strain>
    </source>
</reference>